<gene>
    <name evidence="17" type="ORF">BEMITA_LOCUS4678</name>
</gene>
<feature type="binding site" description="axial binding residue" evidence="14">
    <location>
        <position position="442"/>
    </location>
    <ligand>
        <name>heme</name>
        <dbReference type="ChEBI" id="CHEBI:30413"/>
    </ligand>
    <ligandPart>
        <name>Fe</name>
        <dbReference type="ChEBI" id="CHEBI:18248"/>
    </ligandPart>
</feature>
<proteinExistence type="inferred from homology"/>
<evidence type="ECO:0000313" key="18">
    <source>
        <dbReference type="Proteomes" id="UP001152759"/>
    </source>
</evidence>
<keyword evidence="13" id="KW-0472">Membrane</keyword>
<dbReference type="InterPro" id="IPR050182">
    <property type="entry name" value="Cytochrome_P450_fam2"/>
</dbReference>
<keyword evidence="9" id="KW-0492">Microsome</keyword>
<dbReference type="PRINTS" id="PR00463">
    <property type="entry name" value="EP450I"/>
</dbReference>
<dbReference type="AlphaFoldDB" id="A0A9P0F1X4"/>
<evidence type="ECO:0000256" key="10">
    <source>
        <dbReference type="ARBA" id="ARBA00023002"/>
    </source>
</evidence>
<comment type="similarity">
    <text evidence="5 15">Belongs to the cytochrome P450 family.</text>
</comment>
<dbReference type="CDD" id="cd20651">
    <property type="entry name" value="CYP15A1-like"/>
    <property type="match status" value="1"/>
</dbReference>
<name>A0A9P0F1X4_BEMTA</name>
<dbReference type="OrthoDB" id="1055148at2759"/>
<keyword evidence="10 15" id="KW-0560">Oxidoreductase</keyword>
<dbReference type="GO" id="GO:0005506">
    <property type="term" value="F:iron ion binding"/>
    <property type="evidence" value="ECO:0007669"/>
    <property type="project" value="InterPro"/>
</dbReference>
<dbReference type="GO" id="GO:0020037">
    <property type="term" value="F:heme binding"/>
    <property type="evidence" value="ECO:0007669"/>
    <property type="project" value="InterPro"/>
</dbReference>
<dbReference type="InterPro" id="IPR036396">
    <property type="entry name" value="Cyt_P450_sf"/>
</dbReference>
<feature type="signal peptide" evidence="16">
    <location>
        <begin position="1"/>
        <end position="20"/>
    </location>
</feature>
<dbReference type="PROSITE" id="PS00086">
    <property type="entry name" value="CYTOCHROME_P450"/>
    <property type="match status" value="1"/>
</dbReference>
<dbReference type="SUPFAM" id="SSF48264">
    <property type="entry name" value="Cytochrome P450"/>
    <property type="match status" value="1"/>
</dbReference>
<dbReference type="InterPro" id="IPR002401">
    <property type="entry name" value="Cyt_P450_E_grp-I"/>
</dbReference>
<organism evidence="17 18">
    <name type="scientific">Bemisia tabaci</name>
    <name type="common">Sweetpotato whitefly</name>
    <name type="synonym">Aleurodes tabaci</name>
    <dbReference type="NCBI Taxonomy" id="7038"/>
    <lineage>
        <taxon>Eukaryota</taxon>
        <taxon>Metazoa</taxon>
        <taxon>Ecdysozoa</taxon>
        <taxon>Arthropoda</taxon>
        <taxon>Hexapoda</taxon>
        <taxon>Insecta</taxon>
        <taxon>Pterygota</taxon>
        <taxon>Neoptera</taxon>
        <taxon>Paraneoptera</taxon>
        <taxon>Hemiptera</taxon>
        <taxon>Sternorrhyncha</taxon>
        <taxon>Aleyrodoidea</taxon>
        <taxon>Aleyrodidae</taxon>
        <taxon>Aleyrodinae</taxon>
        <taxon>Bemisia</taxon>
    </lineage>
</organism>
<dbReference type="Proteomes" id="UP001152759">
    <property type="component" value="Chromosome 2"/>
</dbReference>
<keyword evidence="7 14" id="KW-0479">Metal-binding</keyword>
<dbReference type="GO" id="GO:0016712">
    <property type="term" value="F:oxidoreductase activity, acting on paired donors, with incorporation or reduction of molecular oxygen, reduced flavin or flavoprotein as one donor, and incorporation of one atom of oxygen"/>
    <property type="evidence" value="ECO:0007669"/>
    <property type="project" value="TreeGrafter"/>
</dbReference>
<dbReference type="Pfam" id="PF00067">
    <property type="entry name" value="p450"/>
    <property type="match status" value="1"/>
</dbReference>
<comment type="function">
    <text evidence="2">May be involved in the metabolism of insect hormones and in the breakdown of synthetic insecticides.</text>
</comment>
<evidence type="ECO:0000256" key="4">
    <source>
        <dbReference type="ARBA" id="ARBA00004406"/>
    </source>
</evidence>
<accession>A0A9P0F1X4</accession>
<keyword evidence="18" id="KW-1185">Reference proteome</keyword>
<keyword evidence="8" id="KW-0256">Endoplasmic reticulum</keyword>
<evidence type="ECO:0000256" key="1">
    <source>
        <dbReference type="ARBA" id="ARBA00001971"/>
    </source>
</evidence>
<dbReference type="PANTHER" id="PTHR24300:SF376">
    <property type="entry name" value="CYTOCHROME P450 15A1"/>
    <property type="match status" value="1"/>
</dbReference>
<evidence type="ECO:0000256" key="3">
    <source>
        <dbReference type="ARBA" id="ARBA00004174"/>
    </source>
</evidence>
<evidence type="ECO:0000256" key="9">
    <source>
        <dbReference type="ARBA" id="ARBA00022848"/>
    </source>
</evidence>
<evidence type="ECO:0000313" key="17">
    <source>
        <dbReference type="EMBL" id="CAH0385454.1"/>
    </source>
</evidence>
<evidence type="ECO:0000256" key="5">
    <source>
        <dbReference type="ARBA" id="ARBA00010617"/>
    </source>
</evidence>
<dbReference type="EMBL" id="OU963863">
    <property type="protein sequence ID" value="CAH0385454.1"/>
    <property type="molecule type" value="Genomic_DNA"/>
</dbReference>
<evidence type="ECO:0000256" key="8">
    <source>
        <dbReference type="ARBA" id="ARBA00022824"/>
    </source>
</evidence>
<dbReference type="FunFam" id="1.10.630.10:FF:000238">
    <property type="entry name" value="Cytochrome P450 2A6"/>
    <property type="match status" value="1"/>
</dbReference>
<evidence type="ECO:0000256" key="14">
    <source>
        <dbReference type="PIRSR" id="PIRSR602401-1"/>
    </source>
</evidence>
<evidence type="ECO:0000256" key="13">
    <source>
        <dbReference type="ARBA" id="ARBA00023136"/>
    </source>
</evidence>
<comment type="subcellular location">
    <subcellularLocation>
        <location evidence="4">Endoplasmic reticulum membrane</location>
        <topology evidence="4">Peripheral membrane protein</topology>
    </subcellularLocation>
    <subcellularLocation>
        <location evidence="3">Microsome membrane</location>
        <topology evidence="3">Peripheral membrane protein</topology>
    </subcellularLocation>
</comment>
<keyword evidence="11 14" id="KW-0408">Iron</keyword>
<protein>
    <recommendedName>
        <fullName evidence="19">Cytochrome P450</fullName>
    </recommendedName>
</protein>
<comment type="cofactor">
    <cofactor evidence="1 14">
        <name>heme</name>
        <dbReference type="ChEBI" id="CHEBI:30413"/>
    </cofactor>
</comment>
<evidence type="ECO:0000256" key="12">
    <source>
        <dbReference type="ARBA" id="ARBA00023033"/>
    </source>
</evidence>
<dbReference type="InterPro" id="IPR017972">
    <property type="entry name" value="Cyt_P450_CS"/>
</dbReference>
<dbReference type="GO" id="GO:0006082">
    <property type="term" value="P:organic acid metabolic process"/>
    <property type="evidence" value="ECO:0007669"/>
    <property type="project" value="TreeGrafter"/>
</dbReference>
<dbReference type="PANTHER" id="PTHR24300">
    <property type="entry name" value="CYTOCHROME P450 508A4-RELATED"/>
    <property type="match status" value="1"/>
</dbReference>
<feature type="chain" id="PRO_5040114255" description="Cytochrome P450" evidence="16">
    <location>
        <begin position="21"/>
        <end position="497"/>
    </location>
</feature>
<reference evidence="17" key="1">
    <citation type="submission" date="2021-12" db="EMBL/GenBank/DDBJ databases">
        <authorList>
            <person name="King R."/>
        </authorList>
    </citation>
    <scope>NUCLEOTIDE SEQUENCE</scope>
</reference>
<evidence type="ECO:0008006" key="19">
    <source>
        <dbReference type="Google" id="ProtNLM"/>
    </source>
</evidence>
<evidence type="ECO:0000256" key="7">
    <source>
        <dbReference type="ARBA" id="ARBA00022723"/>
    </source>
</evidence>
<evidence type="ECO:0000256" key="15">
    <source>
        <dbReference type="RuleBase" id="RU000461"/>
    </source>
</evidence>
<dbReference type="InterPro" id="IPR001128">
    <property type="entry name" value="Cyt_P450"/>
</dbReference>
<evidence type="ECO:0000256" key="2">
    <source>
        <dbReference type="ARBA" id="ARBA00003690"/>
    </source>
</evidence>
<evidence type="ECO:0000256" key="16">
    <source>
        <dbReference type="SAM" id="SignalP"/>
    </source>
</evidence>
<dbReference type="GO" id="GO:0006805">
    <property type="term" value="P:xenobiotic metabolic process"/>
    <property type="evidence" value="ECO:0007669"/>
    <property type="project" value="TreeGrafter"/>
</dbReference>
<dbReference type="Gene3D" id="1.10.630.10">
    <property type="entry name" value="Cytochrome P450"/>
    <property type="match status" value="1"/>
</dbReference>
<dbReference type="PRINTS" id="PR00385">
    <property type="entry name" value="P450"/>
</dbReference>
<dbReference type="KEGG" id="btab:109029996"/>
<evidence type="ECO:0000256" key="11">
    <source>
        <dbReference type="ARBA" id="ARBA00023004"/>
    </source>
</evidence>
<dbReference type="GO" id="GO:0008395">
    <property type="term" value="F:steroid hydroxylase activity"/>
    <property type="evidence" value="ECO:0007669"/>
    <property type="project" value="TreeGrafter"/>
</dbReference>
<dbReference type="GO" id="GO:0005789">
    <property type="term" value="C:endoplasmic reticulum membrane"/>
    <property type="evidence" value="ECO:0007669"/>
    <property type="project" value="UniProtKB-SubCell"/>
</dbReference>
<keyword evidence="12 15" id="KW-0503">Monooxygenase</keyword>
<keyword evidence="6 14" id="KW-0349">Heme</keyword>
<evidence type="ECO:0000256" key="6">
    <source>
        <dbReference type="ARBA" id="ARBA00022617"/>
    </source>
</evidence>
<keyword evidence="16" id="KW-0732">Signal</keyword>
<sequence>MWLAVILFCFILGLFAYLDAKKPKNYPPGPEWYPIIGCMLLVQRLRKETGYLYRACEELSRQYGPVVGLKVGKDKTIVCSGYEAVKELLTKEEFDGRPSGPFYEDRTWGSRRGLLLVDEQFWVEQKRFVLRHLREFGFGKRTMSELVEEESFQLLSTFREAIAKEGGRSAVVPMRDAFSVSVLNTLWSMLAGIRYSPEDKELKHLQGLLTELFANIDMVGTIFSQFPFLRWLAPEKSGYKQFIDIHQNVWKFLKTELDNHKATFKADDPRDLMDVYLEMLRSKDRSSSFSESQLLAICMDMFMAGSETTSKSMGFGFLYLLYHPEVQVRAQEELDRVVGRNRLPTLNDRPEMPYMESIVLESVRMFMGRTFSIPHRALRDATIQGYNVPKGTMLIANFHHVLMSPEFWDEPELFKPERFINAENKVVIPDNYLPFGFGKHRCMGQALARSNIFLFTATLLQNFTFSCVPGQDLPSKLGVDGVTPSPGEFDALVTVRD</sequence>